<dbReference type="OrthoDB" id="4312462at2"/>
<gene>
    <name evidence="1" type="ORF">DMT42_13280</name>
</gene>
<dbReference type="AlphaFoldDB" id="A0A2U9P0U4"/>
<dbReference type="RefSeq" id="WP_110628117.1">
    <property type="nucleotide sequence ID" value="NZ_CP029788.1"/>
</dbReference>
<sequence length="156" mass="16678">MKRTTLSPKTTSHPTIAAAFAAALAPTGHVHPLLTADAVDQTRERADQLAADTARGHDEPPAGACPIYRDCTDTTPGHYDHQAHNLKVLDERDTSTVLDAGMVAMSGDDPHAIVYVGVAEFTTAEAVKAKTAELRRFLDQVDAMADRVFADDQGRA</sequence>
<evidence type="ECO:0000313" key="1">
    <source>
        <dbReference type="EMBL" id="AWT43197.1"/>
    </source>
</evidence>
<reference evidence="1 2" key="1">
    <citation type="submission" date="2018-06" db="EMBL/GenBank/DDBJ databases">
        <title>The complete genome sequence of a nosiheptide producer Streptomyces actuosus ATCC 25421: deducing the ability of producing a new class III lantibiotics.</title>
        <authorList>
            <person name="Liu W."/>
            <person name="Sun F."/>
            <person name="Hu Y."/>
        </authorList>
    </citation>
    <scope>NUCLEOTIDE SEQUENCE [LARGE SCALE GENOMIC DNA]</scope>
    <source>
        <strain evidence="1 2">ATCC 25421</strain>
    </source>
</reference>
<name>A0A2U9P0U4_STRAS</name>
<dbReference type="EMBL" id="CP029788">
    <property type="protein sequence ID" value="AWT43197.1"/>
    <property type="molecule type" value="Genomic_DNA"/>
</dbReference>
<protein>
    <submittedName>
        <fullName evidence="1">Uncharacterized protein</fullName>
    </submittedName>
</protein>
<organism evidence="1 2">
    <name type="scientific">Streptomyces actuosus</name>
    <dbReference type="NCBI Taxonomy" id="1885"/>
    <lineage>
        <taxon>Bacteria</taxon>
        <taxon>Bacillati</taxon>
        <taxon>Actinomycetota</taxon>
        <taxon>Actinomycetes</taxon>
        <taxon>Kitasatosporales</taxon>
        <taxon>Streptomycetaceae</taxon>
        <taxon>Streptomyces</taxon>
    </lineage>
</organism>
<keyword evidence="2" id="KW-1185">Reference proteome</keyword>
<accession>A0A2U9P0U4</accession>
<dbReference type="KEGG" id="sact:DMT42_13280"/>
<dbReference type="Proteomes" id="UP000247634">
    <property type="component" value="Chromosome"/>
</dbReference>
<proteinExistence type="predicted"/>
<evidence type="ECO:0000313" key="2">
    <source>
        <dbReference type="Proteomes" id="UP000247634"/>
    </source>
</evidence>